<dbReference type="Pfam" id="PF12770">
    <property type="entry name" value="CHAT"/>
    <property type="match status" value="1"/>
</dbReference>
<feature type="domain" description="CHAT" evidence="1">
    <location>
        <begin position="593"/>
        <end position="817"/>
    </location>
</feature>
<name>A0ABN3ITS3_9ACTN</name>
<evidence type="ECO:0000259" key="1">
    <source>
        <dbReference type="Pfam" id="PF12770"/>
    </source>
</evidence>
<gene>
    <name evidence="2" type="ORF">GCM10010191_24900</name>
</gene>
<proteinExistence type="predicted"/>
<keyword evidence="3" id="KW-1185">Reference proteome</keyword>
<comment type="caution">
    <text evidence="2">The sequence shown here is derived from an EMBL/GenBank/DDBJ whole genome shotgun (WGS) entry which is preliminary data.</text>
</comment>
<sequence length="833" mass="87634">MSDPASCHARARSFLARTEDGRAAVIALRAAGLAAKELGLLDEGIDLLKEALERAQGYDAALVRMNLVGLLTACGDFQGALAEGARAEDVLEGADADRLAANIACALARVGRLPEADAVTSQALPRLRRQQDPAALTGLLTNLGLARALQGELDTAETALREAVAVGEAAGLCHLAAMAQGNLAFVASRRGDVPRALRLFASAEPGLTPERAAQCRFDVAETLIRAGLPGEARPLLEATLANVTANGYRCDIADGLLLLGHAELADGDPERAAETAERARAAFAEHERTGWMLLAEHLLLRARWAAGDRSAVFLRSAVATADRLRDKGWAETSAEARVIAARIALALGRPAGHLLEPIARARDRGPAALRAAAWHATALDRSARHDHDGARAAIRAGLRVVEEHAEVFGALELRARAAGLGAELAGLALHAARSPRELLSAEERRRALARPASLRPPRDPARAAALSELRALSARHAAALAHDQAPDTALTDRLARLETSVQARIRRRSGGGPAGRPDIGRLTAALGQRALVELIQVGDGLHAVTVHEGRFRRHRLGAYEKAVRESRLARFALRRLVERGDGDRQSRNGLAQAARRLDDLLLGPLKEELSRATEIVLAPTGPLHGLPWATLPSLRGRPYTLVPSAAAWLQARAACTERRTGHVVLASGPDLDHADEEVRTLRQLYPESLTYTGASAEAEAVRDALDGADLAHIAAHGEFRDGNVLFSSLRLADGPLMLCDLEELDVPPRVVVLSACDLGRAGGHDAVIGMVGVLLALGTATVIASVTPVRDADAPPFMAAVHAALAAGRSPAGAVAAVPRPLGVAGVNCYGAG</sequence>
<dbReference type="InterPro" id="IPR011990">
    <property type="entry name" value="TPR-like_helical_dom_sf"/>
</dbReference>
<reference evidence="2 3" key="1">
    <citation type="journal article" date="2019" name="Int. J. Syst. Evol. Microbiol.">
        <title>The Global Catalogue of Microorganisms (GCM) 10K type strain sequencing project: providing services to taxonomists for standard genome sequencing and annotation.</title>
        <authorList>
            <consortium name="The Broad Institute Genomics Platform"/>
            <consortium name="The Broad Institute Genome Sequencing Center for Infectious Disease"/>
            <person name="Wu L."/>
            <person name="Ma J."/>
        </authorList>
    </citation>
    <scope>NUCLEOTIDE SEQUENCE [LARGE SCALE GENOMIC DNA]</scope>
    <source>
        <strain evidence="2 3">JCM 3325</strain>
    </source>
</reference>
<dbReference type="SMART" id="SM00028">
    <property type="entry name" value="TPR"/>
    <property type="match status" value="4"/>
</dbReference>
<dbReference type="SUPFAM" id="SSF48452">
    <property type="entry name" value="TPR-like"/>
    <property type="match status" value="1"/>
</dbReference>
<accession>A0ABN3ITS3</accession>
<dbReference type="InterPro" id="IPR019734">
    <property type="entry name" value="TPR_rpt"/>
</dbReference>
<dbReference type="InterPro" id="IPR024983">
    <property type="entry name" value="CHAT_dom"/>
</dbReference>
<evidence type="ECO:0000313" key="2">
    <source>
        <dbReference type="EMBL" id="GAA2414014.1"/>
    </source>
</evidence>
<dbReference type="EMBL" id="BAAARW010000011">
    <property type="protein sequence ID" value="GAA2414014.1"/>
    <property type="molecule type" value="Genomic_DNA"/>
</dbReference>
<organism evidence="2 3">
    <name type="scientific">Actinomadura vinacea</name>
    <dbReference type="NCBI Taxonomy" id="115336"/>
    <lineage>
        <taxon>Bacteria</taxon>
        <taxon>Bacillati</taxon>
        <taxon>Actinomycetota</taxon>
        <taxon>Actinomycetes</taxon>
        <taxon>Streptosporangiales</taxon>
        <taxon>Thermomonosporaceae</taxon>
        <taxon>Actinomadura</taxon>
    </lineage>
</organism>
<dbReference type="Proteomes" id="UP001501231">
    <property type="component" value="Unassembled WGS sequence"/>
</dbReference>
<protein>
    <submittedName>
        <fullName evidence="2">CHAT domain-containing protein</fullName>
    </submittedName>
</protein>
<dbReference type="Gene3D" id="1.25.40.10">
    <property type="entry name" value="Tetratricopeptide repeat domain"/>
    <property type="match status" value="2"/>
</dbReference>
<evidence type="ECO:0000313" key="3">
    <source>
        <dbReference type="Proteomes" id="UP001501231"/>
    </source>
</evidence>